<dbReference type="Gene3D" id="2.40.70.10">
    <property type="entry name" value="Acid Proteases"/>
    <property type="match status" value="1"/>
</dbReference>
<dbReference type="AlphaFoldDB" id="A0A2G9I081"/>
<name>A0A2G9I081_9LAMI</name>
<accession>A0A2G9I081</accession>
<reference evidence="2" key="1">
    <citation type="journal article" date="2018" name="Gigascience">
        <title>Genome assembly of the Pink Ipe (Handroanthus impetiginosus, Bignoniaceae), a highly valued, ecologically keystone Neotropical timber forest tree.</title>
        <authorList>
            <person name="Silva-Junior O.B."/>
            <person name="Grattapaglia D."/>
            <person name="Novaes E."/>
            <person name="Collevatti R.G."/>
        </authorList>
    </citation>
    <scope>NUCLEOTIDE SEQUENCE [LARGE SCALE GENOMIC DNA]</scope>
    <source>
        <strain evidence="2">cv. UFG-1</strain>
    </source>
</reference>
<evidence type="ECO:0000313" key="1">
    <source>
        <dbReference type="EMBL" id="PIN23169.1"/>
    </source>
</evidence>
<gene>
    <name evidence="1" type="ORF">CDL12_04110</name>
</gene>
<organism evidence="1 2">
    <name type="scientific">Handroanthus impetiginosus</name>
    <dbReference type="NCBI Taxonomy" id="429701"/>
    <lineage>
        <taxon>Eukaryota</taxon>
        <taxon>Viridiplantae</taxon>
        <taxon>Streptophyta</taxon>
        <taxon>Embryophyta</taxon>
        <taxon>Tracheophyta</taxon>
        <taxon>Spermatophyta</taxon>
        <taxon>Magnoliopsida</taxon>
        <taxon>eudicotyledons</taxon>
        <taxon>Gunneridae</taxon>
        <taxon>Pentapetalae</taxon>
        <taxon>asterids</taxon>
        <taxon>lamiids</taxon>
        <taxon>Lamiales</taxon>
        <taxon>Bignoniaceae</taxon>
        <taxon>Crescentiina</taxon>
        <taxon>Tabebuia alliance</taxon>
        <taxon>Handroanthus</taxon>
    </lineage>
</organism>
<dbReference type="PANTHER" id="PTHR33067:SF9">
    <property type="entry name" value="RNA-DIRECTED DNA POLYMERASE"/>
    <property type="match status" value="1"/>
</dbReference>
<dbReference type="PANTHER" id="PTHR33067">
    <property type="entry name" value="RNA-DIRECTED DNA POLYMERASE-RELATED"/>
    <property type="match status" value="1"/>
</dbReference>
<comment type="caution">
    <text evidence="1">The sequence shown here is derived from an EMBL/GenBank/DDBJ whole genome shotgun (WGS) entry which is preliminary data.</text>
</comment>
<proteinExistence type="predicted"/>
<keyword evidence="2" id="KW-1185">Reference proteome</keyword>
<dbReference type="OrthoDB" id="1305902at2759"/>
<evidence type="ECO:0000313" key="2">
    <source>
        <dbReference type="Proteomes" id="UP000231279"/>
    </source>
</evidence>
<sequence length="373" mass="42313">MSKSILFYCGLTKSSRDKLDCLNGDSFLFGTIAECHNSLTNHSAKKSEMVVLKKVTGVLEVDQVMTINAKIDFLVQYVLVACKECGKGHQSDQCPYSVESTHFVSNVQRSQNNLYSDTYNYGYQEGMQQQAQWLMPENKSLLDETLMQFIANRTATFKLLDTQIGKLANGINFRPWESLPSNIETNHRRDGNEQCQVVTLCNGRKFQKITKKLQKQKEKSLSKKSCLGDYEMVILYEECSAIIQKKLPPKFKSHGSFTTCTIRTHFSGRALCNLGANINLVPYSIYKKLGLENAEHIGVTLLLDVLVKADKFIFPANFIILNMEVDSEVLVTLGRPFLTISRTFIYAKNGELIMRVHDQQVSFNILKPINFPK</sequence>
<dbReference type="InterPro" id="IPR021109">
    <property type="entry name" value="Peptidase_aspartic_dom_sf"/>
</dbReference>
<protein>
    <submittedName>
        <fullName evidence="1">Uncharacterized protein</fullName>
    </submittedName>
</protein>
<dbReference type="Proteomes" id="UP000231279">
    <property type="component" value="Unassembled WGS sequence"/>
</dbReference>
<dbReference type="EMBL" id="NKXS01000610">
    <property type="protein sequence ID" value="PIN23169.1"/>
    <property type="molecule type" value="Genomic_DNA"/>
</dbReference>